<dbReference type="AlphaFoldDB" id="A0A4R1K4J2"/>
<sequence>MNQEKVIEQLKINIKAIYHKAVDADKVISAQQADGLGQFDKIFVNDSPFSTEADHFLPYVEELANDLLRLQQCEDEQDFKKVLETLVVKIELAHKTLASFKQLLG</sequence>
<dbReference type="Proteomes" id="UP000295565">
    <property type="component" value="Unassembled WGS sequence"/>
</dbReference>
<comment type="caution">
    <text evidence="1">The sequence shown here is derived from an EMBL/GenBank/DDBJ whole genome shotgun (WGS) entry which is preliminary data.</text>
</comment>
<evidence type="ECO:0000313" key="1">
    <source>
        <dbReference type="EMBL" id="TCK57929.1"/>
    </source>
</evidence>
<organism evidence="1 2">
    <name type="scientific">Celerinatantimonas diazotrophica</name>
    <dbReference type="NCBI Taxonomy" id="412034"/>
    <lineage>
        <taxon>Bacteria</taxon>
        <taxon>Pseudomonadati</taxon>
        <taxon>Pseudomonadota</taxon>
        <taxon>Gammaproteobacteria</taxon>
        <taxon>Celerinatantimonadaceae</taxon>
        <taxon>Celerinatantimonas</taxon>
    </lineage>
</organism>
<name>A0A4R1K4J2_9GAMM</name>
<dbReference type="RefSeq" id="WP_131912458.1">
    <property type="nucleotide sequence ID" value="NZ_OU594967.1"/>
</dbReference>
<proteinExistence type="predicted"/>
<evidence type="ECO:0000313" key="2">
    <source>
        <dbReference type="Proteomes" id="UP000295565"/>
    </source>
</evidence>
<keyword evidence="2" id="KW-1185">Reference proteome</keyword>
<protein>
    <recommendedName>
        <fullName evidence="3">Prephenate dehydrogenase</fullName>
    </recommendedName>
</protein>
<reference evidence="1 2" key="1">
    <citation type="submission" date="2019-03" db="EMBL/GenBank/DDBJ databases">
        <title>Genomic Encyclopedia of Type Strains, Phase IV (KMG-IV): sequencing the most valuable type-strain genomes for metagenomic binning, comparative biology and taxonomic classification.</title>
        <authorList>
            <person name="Goeker M."/>
        </authorList>
    </citation>
    <scope>NUCLEOTIDE SEQUENCE [LARGE SCALE GENOMIC DNA]</scope>
    <source>
        <strain evidence="1 2">DSM 18577</strain>
    </source>
</reference>
<gene>
    <name evidence="1" type="ORF">EV690_1631</name>
</gene>
<dbReference type="EMBL" id="SMGD01000012">
    <property type="protein sequence ID" value="TCK57929.1"/>
    <property type="molecule type" value="Genomic_DNA"/>
</dbReference>
<accession>A0A4R1K4J2</accession>
<dbReference type="OrthoDB" id="7067468at2"/>
<evidence type="ECO:0008006" key="3">
    <source>
        <dbReference type="Google" id="ProtNLM"/>
    </source>
</evidence>